<evidence type="ECO:0000313" key="2">
    <source>
        <dbReference type="EMBL" id="CAG2224233.1"/>
    </source>
</evidence>
<dbReference type="EMBL" id="CAJPWZ010001798">
    <property type="protein sequence ID" value="CAG2224233.1"/>
    <property type="molecule type" value="Genomic_DNA"/>
</dbReference>
<dbReference type="Proteomes" id="UP000683360">
    <property type="component" value="Unassembled WGS sequence"/>
</dbReference>
<protein>
    <submittedName>
        <fullName evidence="2">Uncharacterized protein</fullName>
    </submittedName>
</protein>
<organism evidence="2 3">
    <name type="scientific">Mytilus edulis</name>
    <name type="common">Blue mussel</name>
    <dbReference type="NCBI Taxonomy" id="6550"/>
    <lineage>
        <taxon>Eukaryota</taxon>
        <taxon>Metazoa</taxon>
        <taxon>Spiralia</taxon>
        <taxon>Lophotrochozoa</taxon>
        <taxon>Mollusca</taxon>
        <taxon>Bivalvia</taxon>
        <taxon>Autobranchia</taxon>
        <taxon>Pteriomorphia</taxon>
        <taxon>Mytilida</taxon>
        <taxon>Mytiloidea</taxon>
        <taxon>Mytilidae</taxon>
        <taxon>Mytilinae</taxon>
        <taxon>Mytilus</taxon>
    </lineage>
</organism>
<dbReference type="OrthoDB" id="10549705at2759"/>
<accession>A0A8S3SRJ3</accession>
<keyword evidence="3" id="KW-1185">Reference proteome</keyword>
<proteinExistence type="predicted"/>
<comment type="caution">
    <text evidence="2">The sequence shown here is derived from an EMBL/GenBank/DDBJ whole genome shotgun (WGS) entry which is preliminary data.</text>
</comment>
<feature type="region of interest" description="Disordered" evidence="1">
    <location>
        <begin position="388"/>
        <end position="413"/>
    </location>
</feature>
<sequence>MWFKVYKFLIRRRRFIRYMTTCIHNYHKTDVCLTQLHKQRIIEHAVTWKGKHHRVATEHFFSHRRSSNYGHSHDIKVDKRIFRLYRKLGVHLVGQGITYHGYYHLVKHGHHRHLSSHQLILKHLRHLNHKHHLRNHLKDHHLESHHTSSHKRRTHLEVIKQRSLDKHIRHIYQSALGHGRRRVAIHGRNYNTHGHMSRQTIESHTEHHESSDLAIAGHYFKRFHQLGVRLIGRGIVYHKNFSTKHQFVHHSSGVGHIHDIKVDRQSFRRYRKLGVRLVGQGILFKGYFYKIRVEYTSFYRTLRLCTRANGGVRSCLPQLYKKHLIGHEHDASGHTSSKIVVSPIFKRFRDDKSTQGIIGYGGIKMVNGKNNVAHEVIGDNDDIDTDDSVGHHRHSHVTHRHIHRRSLTPGGIL</sequence>
<name>A0A8S3SRJ3_MYTED</name>
<evidence type="ECO:0000313" key="3">
    <source>
        <dbReference type="Proteomes" id="UP000683360"/>
    </source>
</evidence>
<reference evidence="2" key="1">
    <citation type="submission" date="2021-03" db="EMBL/GenBank/DDBJ databases">
        <authorList>
            <person name="Bekaert M."/>
        </authorList>
    </citation>
    <scope>NUCLEOTIDE SEQUENCE</scope>
</reference>
<feature type="compositionally biased region" description="Basic residues" evidence="1">
    <location>
        <begin position="391"/>
        <end position="406"/>
    </location>
</feature>
<dbReference type="AlphaFoldDB" id="A0A8S3SRJ3"/>
<evidence type="ECO:0000256" key="1">
    <source>
        <dbReference type="SAM" id="MobiDB-lite"/>
    </source>
</evidence>
<gene>
    <name evidence="2" type="ORF">MEDL_37451</name>
</gene>